<dbReference type="AlphaFoldDB" id="A0AA41QR17"/>
<dbReference type="Pfam" id="PF07883">
    <property type="entry name" value="Cupin_2"/>
    <property type="match status" value="1"/>
</dbReference>
<name>A0AA41QR17_9HYPH</name>
<organism evidence="2 3">
    <name type="scientific">Paradevosia shaoguanensis</name>
    <dbReference type="NCBI Taxonomy" id="1335043"/>
    <lineage>
        <taxon>Bacteria</taxon>
        <taxon>Pseudomonadati</taxon>
        <taxon>Pseudomonadota</taxon>
        <taxon>Alphaproteobacteria</taxon>
        <taxon>Hyphomicrobiales</taxon>
        <taxon>Devosiaceae</taxon>
        <taxon>Paradevosia</taxon>
    </lineage>
</organism>
<evidence type="ECO:0000313" key="3">
    <source>
        <dbReference type="Proteomes" id="UP001156140"/>
    </source>
</evidence>
<accession>A0AA41QR17</accession>
<reference evidence="2" key="1">
    <citation type="submission" date="2022-03" db="EMBL/GenBank/DDBJ databases">
        <title>The complete genome sequence of a Methyloterrigena soli.</title>
        <authorList>
            <person name="Zi Z."/>
        </authorList>
    </citation>
    <scope>NUCLEOTIDE SEQUENCE</scope>
    <source>
        <strain evidence="2">M48</strain>
    </source>
</reference>
<dbReference type="Gene3D" id="2.60.120.10">
    <property type="entry name" value="Jelly Rolls"/>
    <property type="match status" value="1"/>
</dbReference>
<dbReference type="RefSeq" id="WP_281737330.1">
    <property type="nucleotide sequence ID" value="NZ_JAKETQ010000005.1"/>
</dbReference>
<dbReference type="EMBL" id="JALAZD010000005">
    <property type="protein sequence ID" value="MCI0129450.1"/>
    <property type="molecule type" value="Genomic_DNA"/>
</dbReference>
<dbReference type="InterPro" id="IPR013096">
    <property type="entry name" value="Cupin_2"/>
</dbReference>
<dbReference type="InterPro" id="IPR014710">
    <property type="entry name" value="RmlC-like_jellyroll"/>
</dbReference>
<evidence type="ECO:0000259" key="1">
    <source>
        <dbReference type="Pfam" id="PF07883"/>
    </source>
</evidence>
<dbReference type="PANTHER" id="PTHR36440">
    <property type="entry name" value="PUTATIVE (AFU_ORTHOLOGUE AFUA_8G07350)-RELATED"/>
    <property type="match status" value="1"/>
</dbReference>
<dbReference type="Proteomes" id="UP001156140">
    <property type="component" value="Unassembled WGS sequence"/>
</dbReference>
<feature type="domain" description="Cupin type-2" evidence="1">
    <location>
        <begin position="41"/>
        <end position="106"/>
    </location>
</feature>
<evidence type="ECO:0000313" key="2">
    <source>
        <dbReference type="EMBL" id="MCI0129450.1"/>
    </source>
</evidence>
<sequence length="163" mass="17993">MTVFSNIKSAGEVFWFGNTLILIKTSSRAGQDGLCVIEHWMPYGDSPPMHVHRNEDELFFILEGEVRFIVDGQEKVGRVGDSLLAPKGLPHSYCVESRDGARMLTVTRGADFENMLRLSSRPAQRFELPTRSAPTPEVIDALVATCATNGIDIVGTPLQPKTF</sequence>
<protein>
    <submittedName>
        <fullName evidence="2">Cupin domain-containing protein</fullName>
    </submittedName>
</protein>
<proteinExistence type="predicted"/>
<keyword evidence="3" id="KW-1185">Reference proteome</keyword>
<dbReference type="SUPFAM" id="SSF51182">
    <property type="entry name" value="RmlC-like cupins"/>
    <property type="match status" value="1"/>
</dbReference>
<gene>
    <name evidence="2" type="ORF">ML536_21655</name>
</gene>
<dbReference type="PANTHER" id="PTHR36440:SF1">
    <property type="entry name" value="PUTATIVE (AFU_ORTHOLOGUE AFUA_8G07350)-RELATED"/>
    <property type="match status" value="1"/>
</dbReference>
<dbReference type="InterPro" id="IPR011051">
    <property type="entry name" value="RmlC_Cupin_sf"/>
</dbReference>
<comment type="caution">
    <text evidence="2">The sequence shown here is derived from an EMBL/GenBank/DDBJ whole genome shotgun (WGS) entry which is preliminary data.</text>
</comment>
<dbReference type="InterPro" id="IPR053146">
    <property type="entry name" value="QDO-like"/>
</dbReference>